<organism evidence="1 2">
    <name type="scientific">Candidatus Sulfurimonas marisnigri</name>
    <dbReference type="NCBI Taxonomy" id="2740405"/>
    <lineage>
        <taxon>Bacteria</taxon>
        <taxon>Pseudomonadati</taxon>
        <taxon>Campylobacterota</taxon>
        <taxon>Epsilonproteobacteria</taxon>
        <taxon>Campylobacterales</taxon>
        <taxon>Sulfurimonadaceae</taxon>
        <taxon>Sulfurimonas</taxon>
    </lineage>
</organism>
<gene>
    <name evidence="1" type="ORF">HUE87_10290</name>
</gene>
<evidence type="ECO:0000313" key="1">
    <source>
        <dbReference type="EMBL" id="QOY54254.1"/>
    </source>
</evidence>
<reference evidence="1 2" key="1">
    <citation type="submission" date="2020-05" db="EMBL/GenBank/DDBJ databases">
        <title>Sulfurimonas marisnigri, sp. nov., and Sulfurimonas baltica, sp. nov., manganese oxide reducing chemolithoautotrophs of the class Epsilonproteobacteria isolated from the pelagic redoxclines of the Black and Baltic Seas and emended description of the genus Sulfurimonas.</title>
        <authorList>
            <person name="Henkel J.V."/>
            <person name="Laudan C."/>
            <person name="Werner J."/>
            <person name="Neu T."/>
            <person name="Plewe S."/>
            <person name="Sproer C."/>
            <person name="Bunk B."/>
            <person name="Schulz-Vogt H.N."/>
        </authorList>
    </citation>
    <scope>NUCLEOTIDE SEQUENCE [LARGE SCALE GENOMIC DNA]</scope>
    <source>
        <strain evidence="1 2">SoZ1</strain>
    </source>
</reference>
<proteinExistence type="predicted"/>
<sequence>MRFVVAVLIAFLIVIDLNAQVKWISIEPETPHKEASQKINLPQLKSVNNLFENVKIIQHLLDKKSVKEEINADSKKNWYIIKNIENR</sequence>
<evidence type="ECO:0000313" key="2">
    <source>
        <dbReference type="Proteomes" id="UP000593836"/>
    </source>
</evidence>
<dbReference type="AlphaFoldDB" id="A0A7S7RQ53"/>
<dbReference type="Proteomes" id="UP000593836">
    <property type="component" value="Chromosome"/>
</dbReference>
<name>A0A7S7RQ53_9BACT</name>
<dbReference type="KEGG" id="smas:HUE87_10290"/>
<dbReference type="EMBL" id="CP054493">
    <property type="protein sequence ID" value="QOY54254.1"/>
    <property type="molecule type" value="Genomic_DNA"/>
</dbReference>
<dbReference type="RefSeq" id="WP_194366300.1">
    <property type="nucleotide sequence ID" value="NZ_CP054493.1"/>
</dbReference>
<accession>A0A7S7RQ53</accession>
<protein>
    <submittedName>
        <fullName evidence="1">Uncharacterized protein</fullName>
    </submittedName>
</protein>
<keyword evidence="2" id="KW-1185">Reference proteome</keyword>